<keyword evidence="6" id="KW-1185">Reference proteome</keyword>
<dbReference type="STRING" id="3880.G7J3E3"/>
<evidence type="ECO:0000313" key="6">
    <source>
        <dbReference type="Proteomes" id="UP000002051"/>
    </source>
</evidence>
<reference evidence="3 6" key="2">
    <citation type="journal article" date="2014" name="BMC Genomics">
        <title>An improved genome release (version Mt4.0) for the model legume Medicago truncatula.</title>
        <authorList>
            <person name="Tang H."/>
            <person name="Krishnakumar V."/>
            <person name="Bidwell S."/>
            <person name="Rosen B."/>
            <person name="Chan A."/>
            <person name="Zhou S."/>
            <person name="Gentzbittel L."/>
            <person name="Childs K.L."/>
            <person name="Yandell M."/>
            <person name="Gundlach H."/>
            <person name="Mayer K.F."/>
            <person name="Schwartz D.C."/>
            <person name="Town C.D."/>
        </authorList>
    </citation>
    <scope>GENOME REANNOTATION</scope>
    <source>
        <strain evidence="5 6">cv. Jemalong A17</strain>
    </source>
</reference>
<name>G7J3E3_MEDTR</name>
<dbReference type="PaxDb" id="3880-AES73850"/>
<dbReference type="EMBL" id="PSQE01000003">
    <property type="protein sequence ID" value="RHN70803.1"/>
    <property type="molecule type" value="Genomic_DNA"/>
</dbReference>
<gene>
    <name evidence="5" type="primary">11436098</name>
    <name evidence="3" type="ordered locus">MTR_3g109490</name>
    <name evidence="4" type="ORF">MtrunA17_Chr3g0139431</name>
</gene>
<dbReference type="OrthoDB" id="654134at2759"/>
<dbReference type="InterPro" id="IPR044816">
    <property type="entry name" value="BURP"/>
</dbReference>
<dbReference type="AlphaFoldDB" id="G7J3E3"/>
<evidence type="ECO:0000313" key="5">
    <source>
        <dbReference type="EnsemblPlants" id="AES73850"/>
    </source>
</evidence>
<evidence type="ECO:0000313" key="3">
    <source>
        <dbReference type="EMBL" id="AES73850.1"/>
    </source>
</evidence>
<dbReference type="EMBL" id="CM001219">
    <property type="protein sequence ID" value="AES73850.1"/>
    <property type="molecule type" value="Genomic_DNA"/>
</dbReference>
<dbReference type="KEGG" id="mtr:11436098"/>
<dbReference type="SMART" id="SM01045">
    <property type="entry name" value="BURP"/>
    <property type="match status" value="1"/>
</dbReference>
<dbReference type="Gramene" id="rna19420">
    <property type="protein sequence ID" value="RHN70803.1"/>
    <property type="gene ID" value="gene19420"/>
</dbReference>
<feature type="domain" description="BURP" evidence="2">
    <location>
        <begin position="107"/>
        <end position="322"/>
    </location>
</feature>
<proteinExistence type="predicted"/>
<dbReference type="eggNOG" id="ENOG502QQHP">
    <property type="taxonomic scope" value="Eukaryota"/>
</dbReference>
<evidence type="ECO:0000256" key="1">
    <source>
        <dbReference type="SAM" id="SignalP"/>
    </source>
</evidence>
<keyword evidence="1" id="KW-0732">Signal</keyword>
<dbReference type="PANTHER" id="PTHR31236">
    <property type="entry name" value="BURP DOMAIN PROTEIN USPL1-LIKE"/>
    <property type="match status" value="1"/>
</dbReference>
<dbReference type="Proteomes" id="UP000265566">
    <property type="component" value="Chromosome 3"/>
</dbReference>
<reference evidence="4" key="4">
    <citation type="journal article" date="2018" name="Nat. Plants">
        <title>Whole-genome landscape of Medicago truncatula symbiotic genes.</title>
        <authorList>
            <person name="Pecrix Y."/>
            <person name="Gamas P."/>
            <person name="Carrere S."/>
        </authorList>
    </citation>
    <scope>NUCLEOTIDE SEQUENCE</scope>
    <source>
        <tissue evidence="4">Leaves</tissue>
    </source>
</reference>
<dbReference type="InterPro" id="IPR004873">
    <property type="entry name" value="BURP_dom"/>
</dbReference>
<organism evidence="3 6">
    <name type="scientific">Medicago truncatula</name>
    <name type="common">Barrel medic</name>
    <name type="synonym">Medicago tribuloides</name>
    <dbReference type="NCBI Taxonomy" id="3880"/>
    <lineage>
        <taxon>Eukaryota</taxon>
        <taxon>Viridiplantae</taxon>
        <taxon>Streptophyta</taxon>
        <taxon>Embryophyta</taxon>
        <taxon>Tracheophyta</taxon>
        <taxon>Spermatophyta</taxon>
        <taxon>Magnoliopsida</taxon>
        <taxon>eudicotyledons</taxon>
        <taxon>Gunneridae</taxon>
        <taxon>Pentapetalae</taxon>
        <taxon>rosids</taxon>
        <taxon>fabids</taxon>
        <taxon>Fabales</taxon>
        <taxon>Fabaceae</taxon>
        <taxon>Papilionoideae</taxon>
        <taxon>50 kb inversion clade</taxon>
        <taxon>NPAAA clade</taxon>
        <taxon>Hologalegina</taxon>
        <taxon>IRL clade</taxon>
        <taxon>Trifolieae</taxon>
        <taxon>Medicago</taxon>
    </lineage>
</organism>
<evidence type="ECO:0000313" key="4">
    <source>
        <dbReference type="EMBL" id="RHN70803.1"/>
    </source>
</evidence>
<feature type="signal peptide" evidence="1">
    <location>
        <begin position="1"/>
        <end position="21"/>
    </location>
</feature>
<dbReference type="EnsemblPlants" id="AES73850">
    <property type="protein sequence ID" value="AES73850"/>
    <property type="gene ID" value="MTR_3g109490"/>
</dbReference>
<dbReference type="Pfam" id="PF03181">
    <property type="entry name" value="BURP"/>
    <property type="match status" value="1"/>
</dbReference>
<dbReference type="OMA" id="SPDRYWN"/>
<reference evidence="3 6" key="1">
    <citation type="journal article" date="2011" name="Nature">
        <title>The Medicago genome provides insight into the evolution of rhizobial symbioses.</title>
        <authorList>
            <person name="Young N.D."/>
            <person name="Debelle F."/>
            <person name="Oldroyd G.E."/>
            <person name="Geurts R."/>
            <person name="Cannon S.B."/>
            <person name="Udvardi M.K."/>
            <person name="Benedito V.A."/>
            <person name="Mayer K.F."/>
            <person name="Gouzy J."/>
            <person name="Schoof H."/>
            <person name="Van de Peer Y."/>
            <person name="Proost S."/>
            <person name="Cook D.R."/>
            <person name="Meyers B.C."/>
            <person name="Spannagl M."/>
            <person name="Cheung F."/>
            <person name="De Mita S."/>
            <person name="Krishnakumar V."/>
            <person name="Gundlach H."/>
            <person name="Zhou S."/>
            <person name="Mudge J."/>
            <person name="Bharti A.K."/>
            <person name="Murray J.D."/>
            <person name="Naoumkina M.A."/>
            <person name="Rosen B."/>
            <person name="Silverstein K.A."/>
            <person name="Tang H."/>
            <person name="Rombauts S."/>
            <person name="Zhao P.X."/>
            <person name="Zhou P."/>
            <person name="Barbe V."/>
            <person name="Bardou P."/>
            <person name="Bechner M."/>
            <person name="Bellec A."/>
            <person name="Berger A."/>
            <person name="Berges H."/>
            <person name="Bidwell S."/>
            <person name="Bisseling T."/>
            <person name="Choisne N."/>
            <person name="Couloux A."/>
            <person name="Denny R."/>
            <person name="Deshpande S."/>
            <person name="Dai X."/>
            <person name="Doyle J.J."/>
            <person name="Dudez A.M."/>
            <person name="Farmer A.D."/>
            <person name="Fouteau S."/>
            <person name="Franken C."/>
            <person name="Gibelin C."/>
            <person name="Gish J."/>
            <person name="Goldstein S."/>
            <person name="Gonzalez A.J."/>
            <person name="Green P.J."/>
            <person name="Hallab A."/>
            <person name="Hartog M."/>
            <person name="Hua A."/>
            <person name="Humphray S.J."/>
            <person name="Jeong D.H."/>
            <person name="Jing Y."/>
            <person name="Jocker A."/>
            <person name="Kenton S.M."/>
            <person name="Kim D.J."/>
            <person name="Klee K."/>
            <person name="Lai H."/>
            <person name="Lang C."/>
            <person name="Lin S."/>
            <person name="Macmil S.L."/>
            <person name="Magdelenat G."/>
            <person name="Matthews L."/>
            <person name="McCorrison J."/>
            <person name="Monaghan E.L."/>
            <person name="Mun J.H."/>
            <person name="Najar F.Z."/>
            <person name="Nicholson C."/>
            <person name="Noirot C."/>
            <person name="O'Bleness M."/>
            <person name="Paule C.R."/>
            <person name="Poulain J."/>
            <person name="Prion F."/>
            <person name="Qin B."/>
            <person name="Qu C."/>
            <person name="Retzel E.F."/>
            <person name="Riddle C."/>
            <person name="Sallet E."/>
            <person name="Samain S."/>
            <person name="Samson N."/>
            <person name="Sanders I."/>
            <person name="Saurat O."/>
            <person name="Scarpelli C."/>
            <person name="Schiex T."/>
            <person name="Segurens B."/>
            <person name="Severin A.J."/>
            <person name="Sherrier D.J."/>
            <person name="Shi R."/>
            <person name="Sims S."/>
            <person name="Singer S.R."/>
            <person name="Sinharoy S."/>
            <person name="Sterck L."/>
            <person name="Viollet A."/>
            <person name="Wang B.B."/>
            <person name="Wang K."/>
            <person name="Wang M."/>
            <person name="Wang X."/>
            <person name="Warfsmann J."/>
            <person name="Weissenbach J."/>
            <person name="White D.D."/>
            <person name="White J.D."/>
            <person name="Wiley G.B."/>
            <person name="Wincker P."/>
            <person name="Xing Y."/>
            <person name="Yang L."/>
            <person name="Yao Z."/>
            <person name="Ying F."/>
            <person name="Zhai J."/>
            <person name="Zhou L."/>
            <person name="Zuber A."/>
            <person name="Denarie J."/>
            <person name="Dixon R.A."/>
            <person name="May G.D."/>
            <person name="Schwartz D.C."/>
            <person name="Rogers J."/>
            <person name="Quetier F."/>
            <person name="Town C.D."/>
            <person name="Roe B.A."/>
        </authorList>
    </citation>
    <scope>NUCLEOTIDE SEQUENCE [LARGE SCALE GENOMIC DNA]</scope>
    <source>
        <strain evidence="3">A17</strain>
        <strain evidence="5 6">cv. Jemalong A17</strain>
    </source>
</reference>
<feature type="chain" id="PRO_5014572648" evidence="1">
    <location>
        <begin position="22"/>
        <end position="322"/>
    </location>
</feature>
<reference evidence="5" key="3">
    <citation type="submission" date="2015-04" db="UniProtKB">
        <authorList>
            <consortium name="EnsemblPlants"/>
        </authorList>
    </citation>
    <scope>IDENTIFICATION</scope>
    <source>
        <strain evidence="5">cv. Jemalong A17</strain>
    </source>
</reference>
<dbReference type="Proteomes" id="UP000002051">
    <property type="component" value="Chromosome 3"/>
</dbReference>
<dbReference type="PROSITE" id="PS51277">
    <property type="entry name" value="BURP"/>
    <property type="match status" value="1"/>
</dbReference>
<protein>
    <submittedName>
        <fullName evidence="3">Dehydration-responsive protein RD22</fullName>
    </submittedName>
    <submittedName>
        <fullName evidence="4">Putative BURP domain-containing protein</fullName>
    </submittedName>
</protein>
<dbReference type="HOGENOM" id="CLU_011822_1_1_1"/>
<evidence type="ECO:0000259" key="2">
    <source>
        <dbReference type="PROSITE" id="PS51277"/>
    </source>
</evidence>
<accession>G7J3E3</accession>
<dbReference type="PANTHER" id="PTHR31236:SF2">
    <property type="entry name" value="BURP DOMAIN PROTEIN RD22"/>
    <property type="match status" value="1"/>
</dbReference>
<sequence length="322" mass="35694">MDYPLLPVFTILNLVLVATHAALPPELYWKSVLPTTPMPKAITDILHPGWMEDKSTNVGVGKGVSVNAGHKRKGKPATVVVGPHSPFAYNYAATETQLHDDPRAALFFLEKDLHPGTKMDLNFIRSSNVATFLPRQVASATPFSSEKLSHIFNKFSVKPESEEAHVMKNTIEECEDAAIQGEEKYCATSLESMVDFSISKLGKRVKVVSTTVVDNKSAGLKKYTLKSGLMKLTAEDKAVVCHKQNYPYAIFYCHKTESTRAYFVPLEADNGTRVKADAVVICHTDTSKWNPEHIAFQVLKIKPGTLSVCHFLPVDHIVWVPE</sequence>